<evidence type="ECO:0000259" key="2">
    <source>
        <dbReference type="PROSITE" id="PS50191"/>
    </source>
</evidence>
<evidence type="ECO:0000256" key="1">
    <source>
        <dbReference type="SAM" id="MobiDB-lite"/>
    </source>
</evidence>
<feature type="compositionally biased region" description="Low complexity" evidence="1">
    <location>
        <begin position="339"/>
        <end position="356"/>
    </location>
</feature>
<dbReference type="Pfam" id="PF00650">
    <property type="entry name" value="CRAL_TRIO"/>
    <property type="match status" value="1"/>
</dbReference>
<feature type="compositionally biased region" description="Low complexity" evidence="1">
    <location>
        <begin position="593"/>
        <end position="614"/>
    </location>
</feature>
<feature type="compositionally biased region" description="Low complexity" evidence="1">
    <location>
        <begin position="431"/>
        <end position="454"/>
    </location>
</feature>
<organism evidence="3">
    <name type="scientific">Rhodotorula toruloides</name>
    <name type="common">Yeast</name>
    <name type="synonym">Rhodosporidium toruloides</name>
    <dbReference type="NCBI Taxonomy" id="5286"/>
    <lineage>
        <taxon>Eukaryota</taxon>
        <taxon>Fungi</taxon>
        <taxon>Dikarya</taxon>
        <taxon>Basidiomycota</taxon>
        <taxon>Pucciniomycotina</taxon>
        <taxon>Microbotryomycetes</taxon>
        <taxon>Sporidiobolales</taxon>
        <taxon>Sporidiobolaceae</taxon>
        <taxon>Rhodotorula</taxon>
    </lineage>
</organism>
<feature type="domain" description="CRAL-TRIO" evidence="2">
    <location>
        <begin position="99"/>
        <end position="271"/>
    </location>
</feature>
<feature type="region of interest" description="Disordered" evidence="1">
    <location>
        <begin position="383"/>
        <end position="479"/>
    </location>
</feature>
<feature type="region of interest" description="Disordered" evidence="1">
    <location>
        <begin position="592"/>
        <end position="628"/>
    </location>
</feature>
<dbReference type="SMART" id="SM00516">
    <property type="entry name" value="SEC14"/>
    <property type="match status" value="1"/>
</dbReference>
<sequence length="712" mass="78435">MATAASLRARKDQIVEQYRDHADLVRDVQKQALAEVLPSLRDEFALDEDAVAAGTALLEDRVTVFRFCRRARFSPTAALKLLHATCHWRLTSHLRHLSPASIHSIYLTKPLFFFHPSLVDRFGRPCAVLNLKYVQRTEDGRLDALKEFVRLGWEVGRRYLSDMSRRAGDDQDPKLQMVVIVDLDGAGMSNLEVELLPFFLDLLKNHFPGMVGAIFVLNYGWAYAGMWQLAKRVLPNTALERILFPSKEELLEFFDEDHLLVEHGGNVKYDYTPANPILDKYGRLPHLTTSTASSAYPSPGPTPSASSASLHGEVFHSAPPSRPITPAMSRRQSGLVMTAASSKAESSGSSGWFGFGRRPPPQSEGSPSGLRRVRSLAELHKKLEQTQREIDDDDSLSEEQSEYGAGDGGSADGEQGESFGPDSSRGPSTVASGRSSRFSSRAGSRVQSRTVSRSVSREASPSRRRSVEPLTTAGGGGVGDMHMMSPYNASNPHFGYPAYVPPSSLDPYGIPRPHHYRRRKRDLVRTLTYLAALRFLALHRAIQYRLNLIVAMLFRITGLGWWQARKARAKAFEAARAAGGAGPVPDKKVHWVASNNGSPASSNSSSSTSIASIVPPAPHEHHHSHAHPSAVAIPAQSSYFIDIDPSIFYLSVLFLIIRTPRRREKLKALCRFLAVGAPSWTLAKGREGALMALLGREKARTLLEQERVARGA</sequence>
<gene>
    <name evidence="3" type="ORF">RHTO0S_02e09384g</name>
</gene>
<evidence type="ECO:0000313" key="3">
    <source>
        <dbReference type="EMBL" id="CDR36981.1"/>
    </source>
</evidence>
<dbReference type="InterPro" id="IPR001251">
    <property type="entry name" value="CRAL-TRIO_dom"/>
</dbReference>
<feature type="compositionally biased region" description="Low complexity" evidence="1">
    <location>
        <begin position="291"/>
        <end position="309"/>
    </location>
</feature>
<dbReference type="CDD" id="cd00170">
    <property type="entry name" value="SEC14"/>
    <property type="match status" value="1"/>
</dbReference>
<dbReference type="OrthoDB" id="75724at2759"/>
<feature type="region of interest" description="Disordered" evidence="1">
    <location>
        <begin position="291"/>
        <end position="370"/>
    </location>
</feature>
<dbReference type="PANTHER" id="PTHR46590">
    <property type="entry name" value="PHOSPHATIDYLINOSITOL TRANSFER PROTEIN CSR1-RELATED"/>
    <property type="match status" value="1"/>
</dbReference>
<feature type="compositionally biased region" description="Acidic residues" evidence="1">
    <location>
        <begin position="390"/>
        <end position="401"/>
    </location>
</feature>
<dbReference type="Gene3D" id="3.40.525.10">
    <property type="entry name" value="CRAL-TRIO lipid binding domain"/>
    <property type="match status" value="1"/>
</dbReference>
<proteinExistence type="predicted"/>
<dbReference type="AlphaFoldDB" id="A0A061AQL4"/>
<dbReference type="PROSITE" id="PS50191">
    <property type="entry name" value="CRAL_TRIO"/>
    <property type="match status" value="1"/>
</dbReference>
<reference evidence="3" key="1">
    <citation type="journal article" date="2014" name="Genome Announc.">
        <title>Draft genome sequence of Rhodosporidium toruloides CECT1137, an oleaginous yeast of biotechnological interest.</title>
        <authorList>
            <person name="Morin N."/>
            <person name="Calcas X."/>
            <person name="Devillers H."/>
            <person name="Durrens P."/>
            <person name="Sherman D.J."/>
            <person name="Nicaud J.-M."/>
            <person name="Neuveglise C."/>
        </authorList>
    </citation>
    <scope>NUCLEOTIDE SEQUENCE</scope>
    <source>
        <strain evidence="3">CECT1137</strain>
    </source>
</reference>
<dbReference type="InterPro" id="IPR052432">
    <property type="entry name" value="PITP/CRAL-TRIO"/>
</dbReference>
<dbReference type="SUPFAM" id="SSF52087">
    <property type="entry name" value="CRAL/TRIO domain"/>
    <property type="match status" value="1"/>
</dbReference>
<dbReference type="PANTHER" id="PTHR46590:SF4">
    <property type="entry name" value="CRAL-TRIO DOMAIN-CONTAINING PROTEIN"/>
    <property type="match status" value="1"/>
</dbReference>
<protein>
    <submittedName>
        <fullName evidence="3">RHTO0S02e09384g1_1</fullName>
    </submittedName>
</protein>
<name>A0A061AQL4_RHOTO</name>
<dbReference type="SUPFAM" id="SSF46938">
    <property type="entry name" value="CRAL/TRIO N-terminal domain"/>
    <property type="match status" value="1"/>
</dbReference>
<accession>A0A061AQL4</accession>
<dbReference type="EMBL" id="LK052937">
    <property type="protein sequence ID" value="CDR36981.1"/>
    <property type="molecule type" value="Genomic_DNA"/>
</dbReference>
<dbReference type="InterPro" id="IPR036273">
    <property type="entry name" value="CRAL/TRIO_N_dom_sf"/>
</dbReference>
<dbReference type="InterPro" id="IPR036865">
    <property type="entry name" value="CRAL-TRIO_dom_sf"/>
</dbReference>